<dbReference type="PANTHER" id="PTHR22889:SF0">
    <property type="entry name" value="WD REPEAT-CONTAINING PROTEIN 89"/>
    <property type="match status" value="1"/>
</dbReference>
<dbReference type="Gene3D" id="2.130.10.10">
    <property type="entry name" value="YVTN repeat-like/Quinoprotein amine dehydrogenase"/>
    <property type="match status" value="2"/>
</dbReference>
<dbReference type="InterPro" id="IPR019775">
    <property type="entry name" value="WD40_repeat_CS"/>
</dbReference>
<evidence type="ECO:0000256" key="1">
    <source>
        <dbReference type="ARBA" id="ARBA00021125"/>
    </source>
</evidence>
<dbReference type="SMART" id="SM00320">
    <property type="entry name" value="WD40"/>
    <property type="match status" value="4"/>
</dbReference>
<keyword evidence="7" id="KW-1185">Reference proteome</keyword>
<keyword evidence="3" id="KW-0677">Repeat</keyword>
<evidence type="ECO:0000313" key="7">
    <source>
        <dbReference type="Proteomes" id="UP000789390"/>
    </source>
</evidence>
<keyword evidence="2 4" id="KW-0853">WD repeat</keyword>
<dbReference type="InterPro" id="IPR001680">
    <property type="entry name" value="WD40_rpt"/>
</dbReference>
<organism evidence="6 7">
    <name type="scientific">Daphnia galeata</name>
    <dbReference type="NCBI Taxonomy" id="27404"/>
    <lineage>
        <taxon>Eukaryota</taxon>
        <taxon>Metazoa</taxon>
        <taxon>Ecdysozoa</taxon>
        <taxon>Arthropoda</taxon>
        <taxon>Crustacea</taxon>
        <taxon>Branchiopoda</taxon>
        <taxon>Diplostraca</taxon>
        <taxon>Cladocera</taxon>
        <taxon>Anomopoda</taxon>
        <taxon>Daphniidae</taxon>
        <taxon>Daphnia</taxon>
    </lineage>
</organism>
<evidence type="ECO:0000313" key="6">
    <source>
        <dbReference type="EMBL" id="CAH0111317.1"/>
    </source>
</evidence>
<reference evidence="6" key="1">
    <citation type="submission" date="2021-11" db="EMBL/GenBank/DDBJ databases">
        <authorList>
            <person name="Schell T."/>
        </authorList>
    </citation>
    <scope>NUCLEOTIDE SEQUENCE</scope>
    <source>
        <strain evidence="6">M5</strain>
    </source>
</reference>
<dbReference type="PROSITE" id="PS50082">
    <property type="entry name" value="WD_REPEATS_2"/>
    <property type="match status" value="2"/>
</dbReference>
<dbReference type="AlphaFoldDB" id="A0A8J2WM67"/>
<gene>
    <name evidence="6" type="ORF">DGAL_LOCUS14957</name>
</gene>
<protein>
    <recommendedName>
        <fullName evidence="1">WD repeat-containing protein 89</fullName>
    </recommendedName>
</protein>
<dbReference type="EMBL" id="CAKKLH010000313">
    <property type="protein sequence ID" value="CAH0111317.1"/>
    <property type="molecule type" value="Genomic_DNA"/>
</dbReference>
<dbReference type="PANTHER" id="PTHR22889">
    <property type="entry name" value="WD REPEAT-CONTAINING PROTEIN 89"/>
    <property type="match status" value="1"/>
</dbReference>
<feature type="compositionally biased region" description="Basic and acidic residues" evidence="5">
    <location>
        <begin position="381"/>
        <end position="397"/>
    </location>
</feature>
<evidence type="ECO:0000256" key="5">
    <source>
        <dbReference type="SAM" id="MobiDB-lite"/>
    </source>
</evidence>
<proteinExistence type="predicted"/>
<comment type="caution">
    <text evidence="6">The sequence shown here is derived from an EMBL/GenBank/DDBJ whole genome shotgun (WGS) entry which is preliminary data.</text>
</comment>
<dbReference type="InterPro" id="IPR015943">
    <property type="entry name" value="WD40/YVTN_repeat-like_dom_sf"/>
</dbReference>
<evidence type="ECO:0000256" key="4">
    <source>
        <dbReference type="PROSITE-ProRule" id="PRU00221"/>
    </source>
</evidence>
<accession>A0A8J2WM67</accession>
<dbReference type="PROSITE" id="PS00678">
    <property type="entry name" value="WD_REPEATS_1"/>
    <property type="match status" value="1"/>
</dbReference>
<evidence type="ECO:0000256" key="2">
    <source>
        <dbReference type="ARBA" id="ARBA00022574"/>
    </source>
</evidence>
<feature type="region of interest" description="Disordered" evidence="5">
    <location>
        <begin position="381"/>
        <end position="408"/>
    </location>
</feature>
<dbReference type="PROSITE" id="PS50294">
    <property type="entry name" value="WD_REPEATS_REGION"/>
    <property type="match status" value="1"/>
</dbReference>
<dbReference type="Pfam" id="PF00400">
    <property type="entry name" value="WD40"/>
    <property type="match status" value="3"/>
</dbReference>
<dbReference type="Proteomes" id="UP000789390">
    <property type="component" value="Unassembled WGS sequence"/>
</dbReference>
<evidence type="ECO:0000256" key="3">
    <source>
        <dbReference type="ARBA" id="ARBA00022737"/>
    </source>
</evidence>
<dbReference type="InterPro" id="IPR039328">
    <property type="entry name" value="WDR89"/>
</dbReference>
<feature type="repeat" description="WD" evidence="4">
    <location>
        <begin position="344"/>
        <end position="375"/>
    </location>
</feature>
<feature type="repeat" description="WD" evidence="4">
    <location>
        <begin position="87"/>
        <end position="123"/>
    </location>
</feature>
<dbReference type="OrthoDB" id="25131at2759"/>
<dbReference type="InterPro" id="IPR036322">
    <property type="entry name" value="WD40_repeat_dom_sf"/>
</dbReference>
<dbReference type="SUPFAM" id="SSF50978">
    <property type="entry name" value="WD40 repeat-like"/>
    <property type="match status" value="1"/>
</dbReference>
<sequence>MAKKMKGSVQDIVEIDVTKDGDVCNQEELNSLYKQPYFCSARKAVGLDKLYILHIDCHWKSNQLAAALSNNSIHLTTTDTLDKISTFIVHEQHIIDIHFNPVDPNFLFTASSDGTIRVWDIRNTHQGCVQEFKDDSDQGIKPFSSFDINCDGTLLCGGTEKVKNDSYLFVWDTRSPKVLTSYSDFHEDDISHVQFHHTSPKMLASCSTDCLINVYDFNQTEEDVLQFCMNTETTCERLQWLNYKKTIKQEIKQESISVITNTENVQIWDVEEASPRYSFTREQISEALKRKNAETCFAIRCFQRGEEKDPLLLAGSSTPNRGCLRMLTMRDGKLEPYAILYDKKGGNSQLIRGAVFNQANGQVVSGGEDGIINVWMPGEDKPVTNDSTRKIKTEFSKKKVVSPSKKPY</sequence>
<name>A0A8J2WM67_9CRUS</name>